<feature type="domain" description="Transposase IS4-like" evidence="2">
    <location>
        <begin position="205"/>
        <end position="373"/>
    </location>
</feature>
<proteinExistence type="predicted"/>
<evidence type="ECO:0000256" key="1">
    <source>
        <dbReference type="SAM" id="MobiDB-lite"/>
    </source>
</evidence>
<sequence length="481" mass="54946">MSNSGKDAASKQKQSMTQGEQLAKAIRWIANDQLFAKVRVHGNANWVPTHLMQVAILWVWSSQSLLVESTKDAIKSVESLFGTTGIHSYQTLITALQKYTEQILPPLVQRMHHLMEKTDQASFRIGIWLVLAVDGSRLDACRTLANEKRFCKPKNKRGSKKNKKNKKNKRGRHANKRKPVSKKKNYNPQPVGPQVWLTLLWHVGQRLPWAWKIGPSYSSERAHLLEMLNALDLPKNTLICGDAGFVGYDFWNAIDSHGHHFLTRVGSNCRFLKQLGRVRERDGIVYCWPKEKQQRKQPPLVLRLLRFHDGRGEVYLVTNELNLRKLSDSRAGEIYRKRWGIEVQFRSLKQTYGRSKLLGRTPDVVEHELTWSLVGLWMAQLLALREQIDRIEPAAQTSVAMVLRILQNILHCPNEIPARGESLRSLLAGALTDTYDRASKKKSRNYPRRKEEPRTGPPTIELATAEQQKLAKATLDLSNAA</sequence>
<feature type="compositionally biased region" description="Basic residues" evidence="1">
    <location>
        <begin position="151"/>
        <end position="185"/>
    </location>
</feature>
<keyword evidence="6" id="KW-1185">Reference proteome</keyword>
<dbReference type="NCBIfam" id="NF033592">
    <property type="entry name" value="transpos_IS4_1"/>
    <property type="match status" value="1"/>
</dbReference>
<dbReference type="EMBL" id="CP036525">
    <property type="protein sequence ID" value="QDT02011.1"/>
    <property type="molecule type" value="Genomic_DNA"/>
</dbReference>
<dbReference type="EMBL" id="CP036525">
    <property type="protein sequence ID" value="QDT03570.1"/>
    <property type="molecule type" value="Genomic_DNA"/>
</dbReference>
<dbReference type="GO" id="GO:0006313">
    <property type="term" value="P:DNA transposition"/>
    <property type="evidence" value="ECO:0007669"/>
    <property type="project" value="InterPro"/>
</dbReference>
<feature type="region of interest" description="Disordered" evidence="1">
    <location>
        <begin position="151"/>
        <end position="189"/>
    </location>
</feature>
<dbReference type="KEGG" id="rlc:K227x_28880"/>
<reference evidence="5 6" key="1">
    <citation type="submission" date="2019-02" db="EMBL/GenBank/DDBJ databases">
        <title>Deep-cultivation of Planctomycetes and their phenomic and genomic characterization uncovers novel biology.</title>
        <authorList>
            <person name="Wiegand S."/>
            <person name="Jogler M."/>
            <person name="Boedeker C."/>
            <person name="Pinto D."/>
            <person name="Vollmers J."/>
            <person name="Rivas-Marin E."/>
            <person name="Kohn T."/>
            <person name="Peeters S.H."/>
            <person name="Heuer A."/>
            <person name="Rast P."/>
            <person name="Oberbeckmann S."/>
            <person name="Bunk B."/>
            <person name="Jeske O."/>
            <person name="Meyerdierks A."/>
            <person name="Storesund J.E."/>
            <person name="Kallscheuer N."/>
            <person name="Luecker S."/>
            <person name="Lage O.M."/>
            <person name="Pohl T."/>
            <person name="Merkel B.J."/>
            <person name="Hornburger P."/>
            <person name="Mueller R.-W."/>
            <person name="Bruemmer F."/>
            <person name="Labrenz M."/>
            <person name="Spormann A.M."/>
            <person name="Op den Camp H."/>
            <person name="Overmann J."/>
            <person name="Amann R."/>
            <person name="Jetten M.S.M."/>
            <person name="Mascher T."/>
            <person name="Medema M.H."/>
            <person name="Devos D.P."/>
            <person name="Kaster A.-K."/>
            <person name="Ovreas L."/>
            <person name="Rohde M."/>
            <person name="Galperin M.Y."/>
            <person name="Jogler C."/>
        </authorList>
    </citation>
    <scope>NUCLEOTIDE SEQUENCE [LARGE SCALE GENOMIC DNA]</scope>
    <source>
        <strain evidence="5 6">K22_7</strain>
    </source>
</reference>
<dbReference type="AlphaFoldDB" id="A0A517NBI1"/>
<dbReference type="PANTHER" id="PTHR37529:SF1">
    <property type="entry name" value="TRANSPOSASE INSG FOR INSERTION SEQUENCE ELEMENT IS4-RELATED"/>
    <property type="match status" value="1"/>
</dbReference>
<dbReference type="PANTHER" id="PTHR37529">
    <property type="entry name" value="TRANSPOSASE INSG FOR INSERTION SEQUENCE ELEMENT IS4-RELATED"/>
    <property type="match status" value="1"/>
</dbReference>
<dbReference type="KEGG" id="rlc:K227x_03820"/>
<evidence type="ECO:0000313" key="4">
    <source>
        <dbReference type="EMBL" id="QDT03570.1"/>
    </source>
</evidence>
<dbReference type="Proteomes" id="UP000318538">
    <property type="component" value="Chromosome"/>
</dbReference>
<dbReference type="SUPFAM" id="SSF53098">
    <property type="entry name" value="Ribonuclease H-like"/>
    <property type="match status" value="1"/>
</dbReference>
<evidence type="ECO:0000259" key="2">
    <source>
        <dbReference type="Pfam" id="PF01609"/>
    </source>
</evidence>
<accession>A0A517NBI1</accession>
<dbReference type="InterPro" id="IPR012337">
    <property type="entry name" value="RNaseH-like_sf"/>
</dbReference>
<name>A0A517NBI1_9BACT</name>
<evidence type="ECO:0000313" key="6">
    <source>
        <dbReference type="Proteomes" id="UP000318538"/>
    </source>
</evidence>
<dbReference type="KEGG" id="rlc:K227x_19540"/>
<dbReference type="GO" id="GO:0003677">
    <property type="term" value="F:DNA binding"/>
    <property type="evidence" value="ECO:0007669"/>
    <property type="project" value="InterPro"/>
</dbReference>
<evidence type="ECO:0000313" key="5">
    <source>
        <dbReference type="EMBL" id="QDT04496.1"/>
    </source>
</evidence>
<dbReference type="Pfam" id="PF01609">
    <property type="entry name" value="DDE_Tnp_1"/>
    <property type="match status" value="1"/>
</dbReference>
<dbReference type="EMBL" id="CP036525">
    <property type="protein sequence ID" value="QDT04496.1"/>
    <property type="molecule type" value="Genomic_DNA"/>
</dbReference>
<dbReference type="InterPro" id="IPR002559">
    <property type="entry name" value="Transposase_11"/>
</dbReference>
<protein>
    <submittedName>
        <fullName evidence="5">Transposase DDE domain protein</fullName>
    </submittedName>
</protein>
<feature type="region of interest" description="Disordered" evidence="1">
    <location>
        <begin position="438"/>
        <end position="462"/>
    </location>
</feature>
<dbReference type="GO" id="GO:0004803">
    <property type="term" value="F:transposase activity"/>
    <property type="evidence" value="ECO:0007669"/>
    <property type="project" value="InterPro"/>
</dbReference>
<dbReference type="RefSeq" id="WP_145167794.1">
    <property type="nucleotide sequence ID" value="NZ_CP036525.1"/>
</dbReference>
<evidence type="ECO:0000313" key="3">
    <source>
        <dbReference type="EMBL" id="QDT02011.1"/>
    </source>
</evidence>
<dbReference type="InterPro" id="IPR047952">
    <property type="entry name" value="Transpos_IS4"/>
</dbReference>
<gene>
    <name evidence="3" type="ORF">K227x_03820</name>
    <name evidence="4" type="ORF">K227x_19540</name>
    <name evidence="5" type="ORF">K227x_28880</name>
</gene>
<organism evidence="5 6">
    <name type="scientific">Rubripirellula lacrimiformis</name>
    <dbReference type="NCBI Taxonomy" id="1930273"/>
    <lineage>
        <taxon>Bacteria</taxon>
        <taxon>Pseudomonadati</taxon>
        <taxon>Planctomycetota</taxon>
        <taxon>Planctomycetia</taxon>
        <taxon>Pirellulales</taxon>
        <taxon>Pirellulaceae</taxon>
        <taxon>Rubripirellula</taxon>
    </lineage>
</organism>
<dbReference type="OrthoDB" id="290144at2"/>